<dbReference type="SUPFAM" id="SSF140478">
    <property type="entry name" value="LemA-like"/>
    <property type="match status" value="1"/>
</dbReference>
<dbReference type="OrthoDB" id="9763896at2"/>
<evidence type="ECO:0000313" key="3">
    <source>
        <dbReference type="Proteomes" id="UP000260680"/>
    </source>
</evidence>
<evidence type="ECO:0000259" key="1">
    <source>
        <dbReference type="Pfam" id="PF03432"/>
    </source>
</evidence>
<reference evidence="2 3" key="1">
    <citation type="submission" date="2018-07" db="EMBL/GenBank/DDBJ databases">
        <title>New species, Clostridium PI-S10-A1B.</title>
        <authorList>
            <person name="Krishna G."/>
            <person name="Summeta K."/>
            <person name="Shikha S."/>
            <person name="Prabhu P.B."/>
            <person name="Suresh K."/>
        </authorList>
    </citation>
    <scope>NUCLEOTIDE SEQUENCE [LARGE SCALE GENOMIC DNA]</scope>
    <source>
        <strain evidence="2 3">PI-S10-A1B</strain>
    </source>
</reference>
<evidence type="ECO:0000313" key="2">
    <source>
        <dbReference type="EMBL" id="RFZ76571.1"/>
    </source>
</evidence>
<dbReference type="Proteomes" id="UP000260680">
    <property type="component" value="Unassembled WGS sequence"/>
</dbReference>
<gene>
    <name evidence="2" type="ORF">DS742_22690</name>
</gene>
<protein>
    <recommendedName>
        <fullName evidence="1">MobA/VirD2-like nuclease domain-containing protein</fullName>
    </recommendedName>
</protein>
<feature type="domain" description="MobA/VirD2-like nuclease" evidence="1">
    <location>
        <begin position="45"/>
        <end position="149"/>
    </location>
</feature>
<name>A0A3E2N6P9_9FIRM</name>
<dbReference type="RefSeq" id="WP_117419241.1">
    <property type="nucleotide sequence ID" value="NZ_QOHO01000077.1"/>
</dbReference>
<dbReference type="AlphaFoldDB" id="A0A3E2N6P9"/>
<dbReference type="InterPro" id="IPR023353">
    <property type="entry name" value="LemA-like_dom_sf"/>
</dbReference>
<dbReference type="EMBL" id="QOHO01000077">
    <property type="protein sequence ID" value="RFZ76571.1"/>
    <property type="molecule type" value="Genomic_DNA"/>
</dbReference>
<dbReference type="InterPro" id="IPR005094">
    <property type="entry name" value="Endonuclease_MobA/VirD2"/>
</dbReference>
<dbReference type="Pfam" id="PF03432">
    <property type="entry name" value="Relaxase"/>
    <property type="match status" value="1"/>
</dbReference>
<accession>A0A3E2N6P9</accession>
<comment type="caution">
    <text evidence="2">The sequence shown here is derived from an EMBL/GenBank/DDBJ whole genome shotgun (WGS) entry which is preliminary data.</text>
</comment>
<organism evidence="2 3">
    <name type="scientific">Lacrimispora amygdalina</name>
    <dbReference type="NCBI Taxonomy" id="253257"/>
    <lineage>
        <taxon>Bacteria</taxon>
        <taxon>Bacillati</taxon>
        <taxon>Bacillota</taxon>
        <taxon>Clostridia</taxon>
        <taxon>Lachnospirales</taxon>
        <taxon>Lachnospiraceae</taxon>
        <taxon>Lacrimispora</taxon>
    </lineage>
</organism>
<sequence>MAILKHIANKSKIYSGAEQYLCFEHDAKTGKPLLDEQGRMIARKGILKEAINCDFDSFAAECMETNNLYHKNKGTADIKSHDYILSFDPKDDITAMEAMELAKKYAEKFLEGHQVIIVVHPDGHNGSGNIHAHVVANSVRKYPAVKQKWHEKACEYNQGCKHKCTNAMLRSGKQWVMDECKKRGLNQVDLFHSKIREDYWVQKRGLEKDPDFITDKDKLRIYVDAALPYAISMEHLAEVLYEKYEVTTRITNQTISFKLADAKQAIRGKRLGDDYTKPALEERRPKLFQERLETESKKKAELDSIIQRHVEEEKAKRIAIKKKQEKELFDSVQNLMKTVDQYVKREDETYQRIIDVLPDAIKSKDSQEVVMKEHSIQENATLDTVSSFIESSSEINVKQSNYSEPVEHYDSYITEDYAKTAIEVEKDAVKEMEEVSRPRDWREEFADYKKLHPEMDIEEMIDSFDDYYNGLWVKYNAQNVNREIRTRGR</sequence>
<proteinExistence type="predicted"/>